<proteinExistence type="predicted"/>
<keyword evidence="2" id="KW-1185">Reference proteome</keyword>
<comment type="caution">
    <text evidence="1">The sequence shown here is derived from an EMBL/GenBank/DDBJ whole genome shotgun (WGS) entry which is preliminary data.</text>
</comment>
<protein>
    <submittedName>
        <fullName evidence="1">Uncharacterized protein</fullName>
    </submittedName>
</protein>
<gene>
    <name evidence="1" type="ORF">T472_0216130</name>
</gene>
<name>V7I359_9CLOT</name>
<reference evidence="1 2" key="1">
    <citation type="journal article" date="2014" name="Genome Announc.">
        <title>Genome Sequence of Youngiibacter fragilis, the Type Strain of the Genus Youngiibacter.</title>
        <authorList>
            <person name="Wawrik C.B."/>
            <person name="Callaghan A.V."/>
            <person name="Stamps B.W."/>
            <person name="Wawrik B."/>
        </authorList>
    </citation>
    <scope>NUCLEOTIDE SEQUENCE [LARGE SCALE GENOMIC DNA]</scope>
    <source>
        <strain evidence="1 2">232.1</strain>
    </source>
</reference>
<dbReference type="Proteomes" id="UP000017747">
    <property type="component" value="Unassembled WGS sequence"/>
</dbReference>
<evidence type="ECO:0000313" key="1">
    <source>
        <dbReference type="EMBL" id="ETA79604.1"/>
    </source>
</evidence>
<dbReference type="EMBL" id="AXUN02000204">
    <property type="protein sequence ID" value="ETA79604.1"/>
    <property type="molecule type" value="Genomic_DNA"/>
</dbReference>
<accession>V7I359</accession>
<evidence type="ECO:0000313" key="2">
    <source>
        <dbReference type="Proteomes" id="UP000017747"/>
    </source>
</evidence>
<sequence>MKGFELGLFFGVIKFRLKWFEKAMIPWIRKLERVM</sequence>
<organism evidence="1 2">
    <name type="scientific">Youngiibacter fragilis 232.1</name>
    <dbReference type="NCBI Taxonomy" id="994573"/>
    <lineage>
        <taxon>Bacteria</taxon>
        <taxon>Bacillati</taxon>
        <taxon>Bacillota</taxon>
        <taxon>Clostridia</taxon>
        <taxon>Eubacteriales</taxon>
        <taxon>Clostridiaceae</taxon>
        <taxon>Youngiibacter</taxon>
    </lineage>
</organism>
<dbReference type="AlphaFoldDB" id="V7I359"/>